<comment type="caution">
    <text evidence="2">The sequence shown here is derived from an EMBL/GenBank/DDBJ whole genome shotgun (WGS) entry which is preliminary data.</text>
</comment>
<accession>A0A4R3N1U9</accession>
<dbReference type="RefSeq" id="WP_165903361.1">
    <property type="nucleotide sequence ID" value="NZ_SMAO01000003.1"/>
</dbReference>
<dbReference type="AlphaFoldDB" id="A0A4R3N1U9"/>
<feature type="signal peptide" evidence="1">
    <location>
        <begin position="1"/>
        <end position="22"/>
    </location>
</feature>
<evidence type="ECO:0000313" key="2">
    <source>
        <dbReference type="EMBL" id="TCT21906.1"/>
    </source>
</evidence>
<keyword evidence="3" id="KW-1185">Reference proteome</keyword>
<feature type="chain" id="PRO_5020887031" evidence="1">
    <location>
        <begin position="23"/>
        <end position="141"/>
    </location>
</feature>
<protein>
    <submittedName>
        <fullName evidence="2">Uncharacterized protein</fullName>
    </submittedName>
</protein>
<sequence>MKKMLALMLALMCSVAPTVLLAAEPNLVGDWTLTFQGYYGNDTVGVTYGQADMTLHITAQTGGAFAGNAVLDVDGSSTHGLITGVAQKNELHMVWGGNNFIHGTIVNPGSRGKMRLKLIMETQQMSDADTQGVLYGTGVAQ</sequence>
<gene>
    <name evidence="2" type="ORF">EDC35_1034</name>
</gene>
<reference evidence="2 3" key="1">
    <citation type="submission" date="2019-03" db="EMBL/GenBank/DDBJ databases">
        <title>Genomic Encyclopedia of Type Strains, Phase IV (KMG-IV): sequencing the most valuable type-strain genomes for metagenomic binning, comparative biology and taxonomic classification.</title>
        <authorList>
            <person name="Goeker M."/>
        </authorList>
    </citation>
    <scope>NUCLEOTIDE SEQUENCE [LARGE SCALE GENOMIC DNA]</scope>
    <source>
        <strain evidence="2 3">DSM 13587</strain>
    </source>
</reference>
<evidence type="ECO:0000313" key="3">
    <source>
        <dbReference type="Proteomes" id="UP000295717"/>
    </source>
</evidence>
<keyword evidence="1" id="KW-0732">Signal</keyword>
<organism evidence="2 3">
    <name type="scientific">Thiobaca trueperi</name>
    <dbReference type="NCBI Taxonomy" id="127458"/>
    <lineage>
        <taxon>Bacteria</taxon>
        <taxon>Pseudomonadati</taxon>
        <taxon>Pseudomonadota</taxon>
        <taxon>Gammaproteobacteria</taxon>
        <taxon>Chromatiales</taxon>
        <taxon>Chromatiaceae</taxon>
        <taxon>Thiobaca</taxon>
    </lineage>
</organism>
<dbReference type="Proteomes" id="UP000295717">
    <property type="component" value="Unassembled WGS sequence"/>
</dbReference>
<proteinExistence type="predicted"/>
<dbReference type="EMBL" id="SMAO01000003">
    <property type="protein sequence ID" value="TCT21906.1"/>
    <property type="molecule type" value="Genomic_DNA"/>
</dbReference>
<evidence type="ECO:0000256" key="1">
    <source>
        <dbReference type="SAM" id="SignalP"/>
    </source>
</evidence>
<name>A0A4R3N1U9_9GAMM</name>